<comment type="caution">
    <text evidence="1">The sequence shown here is derived from an EMBL/GenBank/DDBJ whole genome shotgun (WGS) entry which is preliminary data.</text>
</comment>
<evidence type="ECO:0000313" key="2">
    <source>
        <dbReference type="Proteomes" id="UP000241964"/>
    </source>
</evidence>
<protein>
    <recommendedName>
        <fullName evidence="3">SnoaL-like protein</fullName>
    </recommendedName>
</protein>
<dbReference type="AlphaFoldDB" id="A0A2P8G8D6"/>
<name>A0A2P8G8D6_9BACT</name>
<proteinExistence type="predicted"/>
<gene>
    <name evidence="1" type="ORF">CLV60_10477</name>
</gene>
<organism evidence="1 2">
    <name type="scientific">Dyadobacter jiangsuensis</name>
    <dbReference type="NCBI Taxonomy" id="1591085"/>
    <lineage>
        <taxon>Bacteria</taxon>
        <taxon>Pseudomonadati</taxon>
        <taxon>Bacteroidota</taxon>
        <taxon>Cytophagia</taxon>
        <taxon>Cytophagales</taxon>
        <taxon>Spirosomataceae</taxon>
        <taxon>Dyadobacter</taxon>
    </lineage>
</organism>
<dbReference type="EMBL" id="PYAS01000004">
    <property type="protein sequence ID" value="PSL30135.1"/>
    <property type="molecule type" value="Genomic_DNA"/>
</dbReference>
<dbReference type="OrthoDB" id="793359at2"/>
<dbReference type="Gene3D" id="3.10.450.50">
    <property type="match status" value="1"/>
</dbReference>
<accession>A0A2P8G8D6</accession>
<evidence type="ECO:0008006" key="3">
    <source>
        <dbReference type="Google" id="ProtNLM"/>
    </source>
</evidence>
<dbReference type="InterPro" id="IPR032710">
    <property type="entry name" value="NTF2-like_dom_sf"/>
</dbReference>
<sequence>MKEVLLFSITLTGVIPSFAQKANEIIDMEHPAIALVNDFLVAAISGDPEKIASYLTDDFMFYHGTSAANYDPGIGKARFVRLVYCRQQESNCSAIEPFPNLYPERVQYLEDYRNHEVWVQTWNVPRGVNRATGVKLNTPAPRLYKISKGNKIKVIINYTLVHRKHLMDS</sequence>
<dbReference type="SUPFAM" id="SSF54427">
    <property type="entry name" value="NTF2-like"/>
    <property type="match status" value="1"/>
</dbReference>
<reference evidence="1 2" key="1">
    <citation type="submission" date="2018-03" db="EMBL/GenBank/DDBJ databases">
        <title>Genomic Encyclopedia of Archaeal and Bacterial Type Strains, Phase II (KMG-II): from individual species to whole genera.</title>
        <authorList>
            <person name="Goeker M."/>
        </authorList>
    </citation>
    <scope>NUCLEOTIDE SEQUENCE [LARGE SCALE GENOMIC DNA]</scope>
    <source>
        <strain evidence="1 2">DSM 29057</strain>
    </source>
</reference>
<evidence type="ECO:0000313" key="1">
    <source>
        <dbReference type="EMBL" id="PSL30135.1"/>
    </source>
</evidence>
<keyword evidence="2" id="KW-1185">Reference proteome</keyword>
<dbReference type="Proteomes" id="UP000241964">
    <property type="component" value="Unassembled WGS sequence"/>
</dbReference>
<dbReference type="RefSeq" id="WP_106595048.1">
    <property type="nucleotide sequence ID" value="NZ_PYAS01000004.1"/>
</dbReference>